<dbReference type="Proteomes" id="UP000184263">
    <property type="component" value="Unassembled WGS sequence"/>
</dbReference>
<proteinExistence type="predicted"/>
<dbReference type="RefSeq" id="WP_073089944.1">
    <property type="nucleotide sequence ID" value="NZ_FRBC01000014.1"/>
</dbReference>
<evidence type="ECO:0000313" key="2">
    <source>
        <dbReference type="EMBL" id="SHK71635.1"/>
    </source>
</evidence>
<name>A0A1M6UR22_SELRU</name>
<dbReference type="InterPro" id="IPR025359">
    <property type="entry name" value="SduA_C"/>
</dbReference>
<dbReference type="EMBL" id="FRBC01000014">
    <property type="protein sequence ID" value="SHK71635.1"/>
    <property type="molecule type" value="Genomic_DNA"/>
</dbReference>
<accession>A0A1M6UR22</accession>
<dbReference type="AlphaFoldDB" id="A0A1M6UR22"/>
<organism evidence="2 3">
    <name type="scientific">Selenomonas ruminantium</name>
    <dbReference type="NCBI Taxonomy" id="971"/>
    <lineage>
        <taxon>Bacteria</taxon>
        <taxon>Bacillati</taxon>
        <taxon>Bacillota</taxon>
        <taxon>Negativicutes</taxon>
        <taxon>Selenomonadales</taxon>
        <taxon>Selenomonadaceae</taxon>
        <taxon>Selenomonas</taxon>
    </lineage>
</organism>
<dbReference type="Pfam" id="PF14082">
    <property type="entry name" value="SduA_C"/>
    <property type="match status" value="1"/>
</dbReference>
<sequence length="212" mass="25478">MIEEILGKNEETLQKYLEDHNKILMATLGVPEYAYNFVIPKFSFGGKYQSDFLVFTGQSSSYWITLVELEAATRVIFTKNGGYAKYLNIAMRQVKEWKIWINENMECFRKLLYDSIRKQNCDFYDKFDFCRRFIISQVIIIGRRNSLSKEDRARIAEEEDNRIQIITYDRLVECEKRIEQMRFHNFPFDRYHYDTLINDTSVHFDYPMDNVP</sequence>
<evidence type="ECO:0000313" key="3">
    <source>
        <dbReference type="Proteomes" id="UP000184263"/>
    </source>
</evidence>
<protein>
    <recommendedName>
        <fullName evidence="1">Shedu protein SduA C-terminal domain-containing protein</fullName>
    </recommendedName>
</protein>
<evidence type="ECO:0000259" key="1">
    <source>
        <dbReference type="Pfam" id="PF14082"/>
    </source>
</evidence>
<gene>
    <name evidence="2" type="ORF">SAMN05216582_11423</name>
</gene>
<reference evidence="2 3" key="1">
    <citation type="submission" date="2016-11" db="EMBL/GenBank/DDBJ databases">
        <authorList>
            <person name="Jaros S."/>
            <person name="Januszkiewicz K."/>
            <person name="Wedrychowicz H."/>
        </authorList>
    </citation>
    <scope>NUCLEOTIDE SEQUENCE [LARGE SCALE GENOMIC DNA]</scope>
    <source>
        <strain evidence="2 3">HD4</strain>
    </source>
</reference>
<feature type="domain" description="Shedu protein SduA C-terminal" evidence="1">
    <location>
        <begin position="8"/>
        <end position="172"/>
    </location>
</feature>